<dbReference type="Gene3D" id="1.10.10.60">
    <property type="entry name" value="Homeodomain-like"/>
    <property type="match status" value="2"/>
</dbReference>
<keyword evidence="1" id="KW-0805">Transcription regulation</keyword>
<dbReference type="EMBL" id="WPIN01000010">
    <property type="protein sequence ID" value="MVM33308.1"/>
    <property type="molecule type" value="Genomic_DNA"/>
</dbReference>
<dbReference type="PANTHER" id="PTHR43280">
    <property type="entry name" value="ARAC-FAMILY TRANSCRIPTIONAL REGULATOR"/>
    <property type="match status" value="1"/>
</dbReference>
<evidence type="ECO:0000313" key="5">
    <source>
        <dbReference type="EMBL" id="MVM33308.1"/>
    </source>
</evidence>
<gene>
    <name evidence="5" type="ORF">GO755_24930</name>
</gene>
<dbReference type="PANTHER" id="PTHR43280:SF32">
    <property type="entry name" value="TRANSCRIPTIONAL REGULATORY PROTEIN"/>
    <property type="match status" value="1"/>
</dbReference>
<protein>
    <submittedName>
        <fullName evidence="5">Helix-turn-helix domain-containing protein</fullName>
    </submittedName>
</protein>
<dbReference type="Pfam" id="PF12833">
    <property type="entry name" value="HTH_18"/>
    <property type="match status" value="1"/>
</dbReference>
<evidence type="ECO:0000256" key="1">
    <source>
        <dbReference type="ARBA" id="ARBA00023015"/>
    </source>
</evidence>
<evidence type="ECO:0000259" key="4">
    <source>
        <dbReference type="PROSITE" id="PS01124"/>
    </source>
</evidence>
<feature type="domain" description="HTH araC/xylS-type" evidence="4">
    <location>
        <begin position="197"/>
        <end position="302"/>
    </location>
</feature>
<dbReference type="InterPro" id="IPR009057">
    <property type="entry name" value="Homeodomain-like_sf"/>
</dbReference>
<dbReference type="SUPFAM" id="SSF46689">
    <property type="entry name" value="Homeodomain-like"/>
    <property type="match status" value="1"/>
</dbReference>
<accession>A0A7K1SHW1</accession>
<organism evidence="5 6">
    <name type="scientific">Spirosoma arboris</name>
    <dbReference type="NCBI Taxonomy" id="2682092"/>
    <lineage>
        <taxon>Bacteria</taxon>
        <taxon>Pseudomonadati</taxon>
        <taxon>Bacteroidota</taxon>
        <taxon>Cytophagia</taxon>
        <taxon>Cytophagales</taxon>
        <taxon>Cytophagaceae</taxon>
        <taxon>Spirosoma</taxon>
    </lineage>
</organism>
<name>A0A7K1SHW1_9BACT</name>
<dbReference type="RefSeq" id="WP_157588022.1">
    <property type="nucleotide sequence ID" value="NZ_WPIN01000010.1"/>
</dbReference>
<evidence type="ECO:0000313" key="6">
    <source>
        <dbReference type="Proteomes" id="UP000436006"/>
    </source>
</evidence>
<evidence type="ECO:0000256" key="3">
    <source>
        <dbReference type="ARBA" id="ARBA00023163"/>
    </source>
</evidence>
<comment type="caution">
    <text evidence="5">The sequence shown here is derived from an EMBL/GenBank/DDBJ whole genome shotgun (WGS) entry which is preliminary data.</text>
</comment>
<dbReference type="GO" id="GO:0043565">
    <property type="term" value="F:sequence-specific DNA binding"/>
    <property type="evidence" value="ECO:0007669"/>
    <property type="project" value="InterPro"/>
</dbReference>
<evidence type="ECO:0000256" key="2">
    <source>
        <dbReference type="ARBA" id="ARBA00023125"/>
    </source>
</evidence>
<dbReference type="Proteomes" id="UP000436006">
    <property type="component" value="Unassembled WGS sequence"/>
</dbReference>
<keyword evidence="6" id="KW-1185">Reference proteome</keyword>
<keyword evidence="2" id="KW-0238">DNA-binding</keyword>
<dbReference type="InterPro" id="IPR018060">
    <property type="entry name" value="HTH_AraC"/>
</dbReference>
<dbReference type="GO" id="GO:0003700">
    <property type="term" value="F:DNA-binding transcription factor activity"/>
    <property type="evidence" value="ECO:0007669"/>
    <property type="project" value="InterPro"/>
</dbReference>
<dbReference type="SMART" id="SM00342">
    <property type="entry name" value="HTH_ARAC"/>
    <property type="match status" value="1"/>
</dbReference>
<dbReference type="PROSITE" id="PS01124">
    <property type="entry name" value="HTH_ARAC_FAMILY_2"/>
    <property type="match status" value="1"/>
</dbReference>
<keyword evidence="3" id="KW-0804">Transcription</keyword>
<sequence>MRHYKTISEWFQAWQLPKPGHPLISVLQVDVARVIRSGETVASFCDFYCIAIKRVTGAEELKLKYGQQPYDFNEGIMSFVSPGQVTSLAVEKDVEVKQSGWYLIVHPDFLWNTPLAATIRRYEFWDYAVNEALFLSEKEEEIIIGILQNIHRETHANIDKFSKQIIISQLESLLNYAERFYNRQFITREKANHQLLDRLEKALTDYLSSGQPATKGLPTVNDMAALLHITPKYLSSLLRMHTGQNTQHYIHEKLIERAKERISTSDLTMSEIAYELGFEHVQSFSRLFKAKTRLSPLAFRQSFNH</sequence>
<proteinExistence type="predicted"/>
<reference evidence="5 6" key="1">
    <citation type="submission" date="2019-12" db="EMBL/GenBank/DDBJ databases">
        <title>Spirosoma sp. HMF4905 genome sequencing and assembly.</title>
        <authorList>
            <person name="Kang H."/>
            <person name="Cha I."/>
            <person name="Kim H."/>
            <person name="Joh K."/>
        </authorList>
    </citation>
    <scope>NUCLEOTIDE SEQUENCE [LARGE SCALE GENOMIC DNA]</scope>
    <source>
        <strain evidence="5 6">HMF4905</strain>
    </source>
</reference>
<dbReference type="AlphaFoldDB" id="A0A7K1SHW1"/>